<dbReference type="PROSITE" id="PS50297">
    <property type="entry name" value="ANK_REP_REGION"/>
    <property type="match status" value="1"/>
</dbReference>
<sequence length="327" mass="37012">MSNQISQCTQYSYGINQTVYLTMLPNELILLIAEKFSQKRDLNSLLRCNRRLHGLLNQQLYQLDARSRNNDAMWRAVDTADVDLAKRAIAAGSDPNKRCEAGIWARYHPLFVAVVQARNTSKMKLIPKDELPGFLERNDSLIRYLVSQGADVNHSDNYQESPLWKAVSMGEITSVRLFLDNGADVSMQDCQGSGLAHLVVRPAQSSGQNALIYLEILNLLLEHGLDPNTSDRSNYTPLHEQMNAVSAKIFRTSRTKYRTLSEERVEDVLKLLLKYGADIDARSRFGETPLSMALEFLQDEPVCFKLLLHYGADTSLFLRLWAGSQKK</sequence>
<keyword evidence="1" id="KW-0677">Repeat</keyword>
<gene>
    <name evidence="4" type="ORF">MCYG_01997</name>
</gene>
<dbReference type="AlphaFoldDB" id="C5FIT7"/>
<dbReference type="SUPFAM" id="SSF48403">
    <property type="entry name" value="Ankyrin repeat"/>
    <property type="match status" value="1"/>
</dbReference>
<feature type="repeat" description="ANK" evidence="3">
    <location>
        <begin position="158"/>
        <end position="190"/>
    </location>
</feature>
<keyword evidence="5" id="KW-1185">Reference proteome</keyword>
<dbReference type="SMART" id="SM00248">
    <property type="entry name" value="ANK"/>
    <property type="match status" value="6"/>
</dbReference>
<dbReference type="STRING" id="554155.C5FIT7"/>
<protein>
    <submittedName>
        <fullName evidence="4">Uncharacterized protein</fullName>
    </submittedName>
</protein>
<dbReference type="OMA" id="HRHTTIE"/>
<dbReference type="PROSITE" id="PS50088">
    <property type="entry name" value="ANK_REPEAT"/>
    <property type="match status" value="1"/>
</dbReference>
<dbReference type="InterPro" id="IPR050745">
    <property type="entry name" value="Multifunctional_regulatory"/>
</dbReference>
<accession>C5FIT7</accession>
<evidence type="ECO:0000256" key="3">
    <source>
        <dbReference type="PROSITE-ProRule" id="PRU00023"/>
    </source>
</evidence>
<evidence type="ECO:0000313" key="4">
    <source>
        <dbReference type="EMBL" id="EEQ29178.1"/>
    </source>
</evidence>
<dbReference type="EMBL" id="DS995702">
    <property type="protein sequence ID" value="EEQ29178.1"/>
    <property type="molecule type" value="Genomic_DNA"/>
</dbReference>
<dbReference type="Pfam" id="PF12796">
    <property type="entry name" value="Ank_2"/>
    <property type="match status" value="1"/>
</dbReference>
<dbReference type="HOGENOM" id="CLU_806957_0_0_1"/>
<dbReference type="eggNOG" id="KOG0504">
    <property type="taxonomic scope" value="Eukaryota"/>
</dbReference>
<dbReference type="GeneID" id="9229115"/>
<name>C5FIT7_ARTOC</name>
<organism evidence="4 5">
    <name type="scientific">Arthroderma otae (strain ATCC MYA-4605 / CBS 113480)</name>
    <name type="common">Microsporum canis</name>
    <dbReference type="NCBI Taxonomy" id="554155"/>
    <lineage>
        <taxon>Eukaryota</taxon>
        <taxon>Fungi</taxon>
        <taxon>Dikarya</taxon>
        <taxon>Ascomycota</taxon>
        <taxon>Pezizomycotina</taxon>
        <taxon>Eurotiomycetes</taxon>
        <taxon>Eurotiomycetidae</taxon>
        <taxon>Onygenales</taxon>
        <taxon>Arthrodermataceae</taxon>
        <taxon>Microsporum</taxon>
    </lineage>
</organism>
<dbReference type="Proteomes" id="UP000002035">
    <property type="component" value="Unassembled WGS sequence"/>
</dbReference>
<dbReference type="PANTHER" id="PTHR24189">
    <property type="entry name" value="MYOTROPHIN"/>
    <property type="match status" value="1"/>
</dbReference>
<reference evidence="5" key="1">
    <citation type="journal article" date="2012" name="MBio">
        <title>Comparative genome analysis of Trichophyton rubrum and related dermatophytes reveals candidate genes involved in infection.</title>
        <authorList>
            <person name="Martinez D.A."/>
            <person name="Oliver B.G."/>
            <person name="Graeser Y."/>
            <person name="Goldberg J.M."/>
            <person name="Li W."/>
            <person name="Martinez-Rossi N.M."/>
            <person name="Monod M."/>
            <person name="Shelest E."/>
            <person name="Barton R.C."/>
            <person name="Birch E."/>
            <person name="Brakhage A.A."/>
            <person name="Chen Z."/>
            <person name="Gurr S.J."/>
            <person name="Heiman D."/>
            <person name="Heitman J."/>
            <person name="Kosti I."/>
            <person name="Rossi A."/>
            <person name="Saif S."/>
            <person name="Samalova M."/>
            <person name="Saunders C.W."/>
            <person name="Shea T."/>
            <person name="Summerbell R.C."/>
            <person name="Xu J."/>
            <person name="Young S."/>
            <person name="Zeng Q."/>
            <person name="Birren B.W."/>
            <person name="Cuomo C.A."/>
            <person name="White T.C."/>
        </authorList>
    </citation>
    <scope>NUCLEOTIDE SEQUENCE [LARGE SCALE GENOMIC DNA]</scope>
    <source>
        <strain evidence="5">ATCC MYA-4605 / CBS 113480</strain>
    </source>
</reference>
<dbReference type="VEuPathDB" id="FungiDB:MCYG_01997"/>
<dbReference type="RefSeq" id="XP_002849063.1">
    <property type="nucleotide sequence ID" value="XM_002849017.1"/>
</dbReference>
<proteinExistence type="predicted"/>
<dbReference type="InterPro" id="IPR036770">
    <property type="entry name" value="Ankyrin_rpt-contain_sf"/>
</dbReference>
<keyword evidence="2 3" id="KW-0040">ANK repeat</keyword>
<dbReference type="Pfam" id="PF13637">
    <property type="entry name" value="Ank_4"/>
    <property type="match status" value="1"/>
</dbReference>
<dbReference type="Gene3D" id="1.25.40.20">
    <property type="entry name" value="Ankyrin repeat-containing domain"/>
    <property type="match status" value="1"/>
</dbReference>
<evidence type="ECO:0000256" key="2">
    <source>
        <dbReference type="ARBA" id="ARBA00023043"/>
    </source>
</evidence>
<evidence type="ECO:0000256" key="1">
    <source>
        <dbReference type="ARBA" id="ARBA00022737"/>
    </source>
</evidence>
<dbReference type="OrthoDB" id="341259at2759"/>
<dbReference type="InterPro" id="IPR002110">
    <property type="entry name" value="Ankyrin_rpt"/>
</dbReference>
<evidence type="ECO:0000313" key="5">
    <source>
        <dbReference type="Proteomes" id="UP000002035"/>
    </source>
</evidence>